<dbReference type="InterPro" id="IPR051415">
    <property type="entry name" value="LAAT-1"/>
</dbReference>
<proteinExistence type="inferred from homology"/>
<dbReference type="InterPro" id="IPR006603">
    <property type="entry name" value="PQ-loop_rpt"/>
</dbReference>
<evidence type="ECO:0008006" key="10">
    <source>
        <dbReference type="Google" id="ProtNLM"/>
    </source>
</evidence>
<dbReference type="HOGENOM" id="CLU_019699_1_0_1"/>
<feature type="transmembrane region" description="Helical" evidence="7">
    <location>
        <begin position="168"/>
        <end position="187"/>
    </location>
</feature>
<comment type="catalytic activity">
    <reaction evidence="6">
        <text>L-histidine(out) + L-arginine(in) = L-histidine(in) + L-arginine(out)</text>
        <dbReference type="Rhea" id="RHEA:71063"/>
        <dbReference type="ChEBI" id="CHEBI:32682"/>
        <dbReference type="ChEBI" id="CHEBI:57595"/>
    </reaction>
</comment>
<keyword evidence="3 7" id="KW-1133">Transmembrane helix</keyword>
<dbReference type="GO" id="GO:0015174">
    <property type="term" value="F:basic amino acid transmembrane transporter activity"/>
    <property type="evidence" value="ECO:0007669"/>
    <property type="project" value="UniProtKB-ARBA"/>
</dbReference>
<keyword evidence="9" id="KW-1185">Reference proteome</keyword>
<dbReference type="GeneID" id="18934533"/>
<evidence type="ECO:0000313" key="9">
    <source>
        <dbReference type="Proteomes" id="UP000001072"/>
    </source>
</evidence>
<sequence length="275" mass="30601">MGWLSFACWLFVYSPQIYENYVNQSGDGISVYFILIWMAGDLANLFGSWRQNLLPTMIGLAVYYTICDVVILCQIFYYRRLAIIKANKSLNPAINPTETEPLLNTEQSTPVEASTPIKAEKTWMANVVSYIAAYSAIGVIGLIGWLISEGHVGRPGPTDPSIPVEGPLELWDTTAQIVGWFSAAAYLGSRIPQIFKNRQTKCKGLSLLFFLVGITGNTTYVASILLLSLNPSHLWINLSWLVGSAGTILLDLIVLYQFWLYRKDRLVVPNPVVLA</sequence>
<dbReference type="Gene3D" id="1.20.1280.290">
    <property type="match status" value="2"/>
</dbReference>
<dbReference type="Pfam" id="PF04193">
    <property type="entry name" value="PQ-loop"/>
    <property type="match status" value="2"/>
</dbReference>
<dbReference type="RefSeq" id="XP_007410750.1">
    <property type="nucleotide sequence ID" value="XM_007410688.1"/>
</dbReference>
<evidence type="ECO:0000256" key="1">
    <source>
        <dbReference type="ARBA" id="ARBA00004141"/>
    </source>
</evidence>
<dbReference type="FunCoup" id="F4RNG6">
    <property type="interactions" value="81"/>
</dbReference>
<keyword evidence="2 7" id="KW-0812">Transmembrane</keyword>
<accession>F4RNG6</accession>
<comment type="similarity">
    <text evidence="5">Belongs to the laat-1 family.</text>
</comment>
<evidence type="ECO:0000256" key="3">
    <source>
        <dbReference type="ARBA" id="ARBA00022989"/>
    </source>
</evidence>
<dbReference type="KEGG" id="mlr:MELLADRAFT_87486"/>
<evidence type="ECO:0000313" key="8">
    <source>
        <dbReference type="EMBL" id="EGG06099.1"/>
    </source>
</evidence>
<dbReference type="GO" id="GO:0034486">
    <property type="term" value="P:vacuolar transmembrane transport"/>
    <property type="evidence" value="ECO:0007669"/>
    <property type="project" value="UniProtKB-ARBA"/>
</dbReference>
<evidence type="ECO:0000256" key="5">
    <source>
        <dbReference type="ARBA" id="ARBA00038039"/>
    </source>
</evidence>
<evidence type="ECO:0000256" key="2">
    <source>
        <dbReference type="ARBA" id="ARBA00022692"/>
    </source>
</evidence>
<dbReference type="GO" id="GO:0098852">
    <property type="term" value="C:lytic vacuole membrane"/>
    <property type="evidence" value="ECO:0007669"/>
    <property type="project" value="UniProtKB-ARBA"/>
</dbReference>
<organism evidence="9">
    <name type="scientific">Melampsora larici-populina (strain 98AG31 / pathotype 3-4-7)</name>
    <name type="common">Poplar leaf rust fungus</name>
    <dbReference type="NCBI Taxonomy" id="747676"/>
    <lineage>
        <taxon>Eukaryota</taxon>
        <taxon>Fungi</taxon>
        <taxon>Dikarya</taxon>
        <taxon>Basidiomycota</taxon>
        <taxon>Pucciniomycotina</taxon>
        <taxon>Pucciniomycetes</taxon>
        <taxon>Pucciniales</taxon>
        <taxon>Melampsoraceae</taxon>
        <taxon>Melampsora</taxon>
    </lineage>
</organism>
<dbReference type="PANTHER" id="PTHR16201">
    <property type="entry name" value="SEVEN TRANSMEMBRANE PROTEIN 1-RELATED"/>
    <property type="match status" value="1"/>
</dbReference>
<protein>
    <recommendedName>
        <fullName evidence="10">PQ-loop-domain-containing protein</fullName>
    </recommendedName>
</protein>
<dbReference type="VEuPathDB" id="FungiDB:MELLADRAFT_87486"/>
<gene>
    <name evidence="8" type="ORF">MELLADRAFT_87486</name>
</gene>
<dbReference type="eggNOG" id="KOG2913">
    <property type="taxonomic scope" value="Eukaryota"/>
</dbReference>
<keyword evidence="4 7" id="KW-0472">Membrane</keyword>
<dbReference type="InParanoid" id="F4RNG6"/>
<dbReference type="EMBL" id="GL883110">
    <property type="protein sequence ID" value="EGG06099.1"/>
    <property type="molecule type" value="Genomic_DNA"/>
</dbReference>
<feature type="transmembrane region" description="Helical" evidence="7">
    <location>
        <begin position="234"/>
        <end position="256"/>
    </location>
</feature>
<name>F4RNG6_MELLP</name>
<dbReference type="OrthoDB" id="8048523at2759"/>
<dbReference type="FunFam" id="1.20.1280.290:FF:000012">
    <property type="entry name" value="Vacuolar membrane PQ loop repeat protein"/>
    <property type="match status" value="1"/>
</dbReference>
<dbReference type="AlphaFoldDB" id="F4RNG6"/>
<evidence type="ECO:0000256" key="4">
    <source>
        <dbReference type="ARBA" id="ARBA00023136"/>
    </source>
</evidence>
<evidence type="ECO:0000256" key="7">
    <source>
        <dbReference type="SAM" id="Phobius"/>
    </source>
</evidence>
<comment type="subcellular location">
    <subcellularLocation>
        <location evidence="1">Membrane</location>
        <topology evidence="1">Multi-pass membrane protein</topology>
    </subcellularLocation>
</comment>
<dbReference type="PANTHER" id="PTHR16201:SF44">
    <property type="entry name" value="SEVEN TRANSMEMBRANE PROTEIN 1"/>
    <property type="match status" value="1"/>
</dbReference>
<reference evidence="9" key="1">
    <citation type="journal article" date="2011" name="Proc. Natl. Acad. Sci. U.S.A.">
        <title>Obligate biotrophy features unraveled by the genomic analysis of rust fungi.</title>
        <authorList>
            <person name="Duplessis S."/>
            <person name="Cuomo C.A."/>
            <person name="Lin Y.-C."/>
            <person name="Aerts A."/>
            <person name="Tisserant E."/>
            <person name="Veneault-Fourrey C."/>
            <person name="Joly D.L."/>
            <person name="Hacquard S."/>
            <person name="Amselem J."/>
            <person name="Cantarel B.L."/>
            <person name="Chiu R."/>
            <person name="Coutinho P.M."/>
            <person name="Feau N."/>
            <person name="Field M."/>
            <person name="Frey P."/>
            <person name="Gelhaye E."/>
            <person name="Goldberg J."/>
            <person name="Grabherr M.G."/>
            <person name="Kodira C.D."/>
            <person name="Kohler A."/>
            <person name="Kuees U."/>
            <person name="Lindquist E.A."/>
            <person name="Lucas S.M."/>
            <person name="Mago R."/>
            <person name="Mauceli E."/>
            <person name="Morin E."/>
            <person name="Murat C."/>
            <person name="Pangilinan J.L."/>
            <person name="Park R."/>
            <person name="Pearson M."/>
            <person name="Quesneville H."/>
            <person name="Rouhier N."/>
            <person name="Sakthikumar S."/>
            <person name="Salamov A.A."/>
            <person name="Schmutz J."/>
            <person name="Selles B."/>
            <person name="Shapiro H."/>
            <person name="Tanguay P."/>
            <person name="Tuskan G.A."/>
            <person name="Henrissat B."/>
            <person name="Van de Peer Y."/>
            <person name="Rouze P."/>
            <person name="Ellis J.G."/>
            <person name="Dodds P.N."/>
            <person name="Schein J.E."/>
            <person name="Zhong S."/>
            <person name="Hamelin R.C."/>
            <person name="Grigoriev I.V."/>
            <person name="Szabo L.J."/>
            <person name="Martin F."/>
        </authorList>
    </citation>
    <scope>NUCLEOTIDE SEQUENCE [LARGE SCALE GENOMIC DNA]</scope>
    <source>
        <strain evidence="9">98AG31 / pathotype 3-4-7</strain>
    </source>
</reference>
<evidence type="ECO:0000256" key="6">
    <source>
        <dbReference type="ARBA" id="ARBA00050768"/>
    </source>
</evidence>
<feature type="transmembrane region" description="Helical" evidence="7">
    <location>
        <begin position="207"/>
        <end position="228"/>
    </location>
</feature>
<dbReference type="Proteomes" id="UP000001072">
    <property type="component" value="Unassembled WGS sequence"/>
</dbReference>
<feature type="transmembrane region" description="Helical" evidence="7">
    <location>
        <begin position="127"/>
        <end position="148"/>
    </location>
</feature>
<dbReference type="SMART" id="SM00679">
    <property type="entry name" value="CTNS"/>
    <property type="match status" value="2"/>
</dbReference>
<feature type="transmembrane region" description="Helical" evidence="7">
    <location>
        <begin position="53"/>
        <end position="78"/>
    </location>
</feature>
<dbReference type="FunFam" id="1.20.1280.290:FF:000009">
    <property type="entry name" value="PQ loop repeat family protein"/>
    <property type="match status" value="1"/>
</dbReference>